<dbReference type="Pfam" id="PF15432">
    <property type="entry name" value="Sec-ASP3"/>
    <property type="match status" value="1"/>
</dbReference>
<dbReference type="Proteomes" id="UP001468345">
    <property type="component" value="Chromosome"/>
</dbReference>
<organism evidence="1 2">
    <name type="scientific">Staphylococcus casei</name>
    <dbReference type="NCBI Taxonomy" id="201828"/>
    <lineage>
        <taxon>Bacteria</taxon>
        <taxon>Bacillati</taxon>
        <taxon>Bacillota</taxon>
        <taxon>Bacilli</taxon>
        <taxon>Bacillales</taxon>
        <taxon>Staphylococcaceae</taxon>
        <taxon>Staphylococcus</taxon>
    </lineage>
</organism>
<protein>
    <submittedName>
        <fullName evidence="1">Accessory Sec system protein Asp3</fullName>
    </submittedName>
</protein>
<dbReference type="EMBL" id="CP133006">
    <property type="protein sequence ID" value="WZG08286.1"/>
    <property type="molecule type" value="Genomic_DNA"/>
</dbReference>
<sequence length="319" mass="36773">MEASNYFKVQWKQADTSTFMYGTKLSFKNGQTLFENPLMPSGVIIQEWGMIASYAKDKEIPTLPILKKGHTYHFHFDYQVVPQNGIYFKIVFFSKNGTIIDTKIIKNKQVDIHYPEEAYSYKIQLINAASQQLIFNQLTIIEKSELEYKQKCMHMSKLINKDLSYRSVNMIFIEPSYLMNIALSEDAIRNIHNVILVDGWQSDKLEKHINDLKEKIEMQYGNFEVHLIGYGPQSNEIVKVLSKITGTQALITSHHHKRLAQQLESVMKAYQSHPRAQTHVYDVANNNENLGAIGTVMNNACYLEYIDVHRLNCGGSHET</sequence>
<proteinExistence type="predicted"/>
<dbReference type="NCBIfam" id="TIGR03711">
    <property type="entry name" value="acc_sec_asp3"/>
    <property type="match status" value="1"/>
</dbReference>
<keyword evidence="2" id="KW-1185">Reference proteome</keyword>
<accession>A0ABZ2W8F5</accession>
<dbReference type="RefSeq" id="WP_341636717.1">
    <property type="nucleotide sequence ID" value="NZ_CP133006.1"/>
</dbReference>
<reference evidence="1 2" key="1">
    <citation type="journal article" date="2024" name="ISME J.">
        <title>Staphylococcus epidermidis bacteriocin A37 kills natural competitors with a unique mechanism of action.</title>
        <authorList>
            <person name="Puls J.S."/>
            <person name="Winnerling B."/>
            <person name="Power J.J."/>
            <person name="Kruger A.M."/>
            <person name="Brajtenbach D."/>
            <person name="Johnson M."/>
            <person name="Bilici K."/>
            <person name="Camus L."/>
            <person name="Fliesswasser T."/>
            <person name="Schneider T."/>
            <person name="Sahl H.G."/>
            <person name="Ghosal D."/>
            <person name="Kubitscheck U."/>
            <person name="Heilbronner S."/>
            <person name="Grein F."/>
        </authorList>
    </citation>
    <scope>NUCLEOTIDE SEQUENCE [LARGE SCALE GENOMIC DNA]</scope>
    <source>
        <strain evidence="1 2">SCK7</strain>
    </source>
</reference>
<evidence type="ECO:0000313" key="1">
    <source>
        <dbReference type="EMBL" id="WZG08286.1"/>
    </source>
</evidence>
<gene>
    <name evidence="1" type="primary">asp3</name>
    <name evidence="1" type="ORF">SHJJP9002_000158</name>
</gene>
<dbReference type="InterPro" id="IPR022259">
    <property type="entry name" value="Acessory_Sec_prot_Asp3"/>
</dbReference>
<evidence type="ECO:0000313" key="2">
    <source>
        <dbReference type="Proteomes" id="UP001468345"/>
    </source>
</evidence>
<name>A0ABZ2W8F5_9STAP</name>